<evidence type="ECO:0000313" key="4">
    <source>
        <dbReference type="EMBL" id="KPA78214.1"/>
    </source>
</evidence>
<accession>A0A0N0DU03</accession>
<keyword evidence="2" id="KW-0418">Kinase</keyword>
<dbReference type="RefSeq" id="XP_015656653.1">
    <property type="nucleotide sequence ID" value="XM_015804675.1"/>
</dbReference>
<dbReference type="PANTHER" id="PTHR10584">
    <property type="entry name" value="SUGAR KINASE"/>
    <property type="match status" value="1"/>
</dbReference>
<dbReference type="OMA" id="ANRELWF"/>
<evidence type="ECO:0000256" key="2">
    <source>
        <dbReference type="ARBA" id="ARBA00022777"/>
    </source>
</evidence>
<dbReference type="InterPro" id="IPR029056">
    <property type="entry name" value="Ribokinase-like"/>
</dbReference>
<dbReference type="GO" id="GO:0016301">
    <property type="term" value="F:kinase activity"/>
    <property type="evidence" value="ECO:0007669"/>
    <property type="project" value="UniProtKB-KW"/>
</dbReference>
<proteinExistence type="predicted"/>
<dbReference type="Gene3D" id="3.40.1190.20">
    <property type="match status" value="1"/>
</dbReference>
<gene>
    <name evidence="4" type="ORF">ABB37_06375</name>
</gene>
<dbReference type="Pfam" id="PF00294">
    <property type="entry name" value="PfkB"/>
    <property type="match status" value="1"/>
</dbReference>
<evidence type="ECO:0000256" key="1">
    <source>
        <dbReference type="ARBA" id="ARBA00022679"/>
    </source>
</evidence>
<comment type="caution">
    <text evidence="4">The sequence shown here is derived from an EMBL/GenBank/DDBJ whole genome shotgun (WGS) entry which is preliminary data.</text>
</comment>
<keyword evidence="1" id="KW-0808">Transferase</keyword>
<feature type="domain" description="Carbohydrate kinase PfkB" evidence="3">
    <location>
        <begin position="7"/>
        <end position="294"/>
    </location>
</feature>
<dbReference type="AlphaFoldDB" id="A0A0N0DU03"/>
<dbReference type="GeneID" id="26906664"/>
<dbReference type="GO" id="GO:0005829">
    <property type="term" value="C:cytosol"/>
    <property type="evidence" value="ECO:0007669"/>
    <property type="project" value="TreeGrafter"/>
</dbReference>
<dbReference type="EMBL" id="LGTL01000014">
    <property type="protein sequence ID" value="KPA78214.1"/>
    <property type="molecule type" value="Genomic_DNA"/>
</dbReference>
<evidence type="ECO:0000259" key="3">
    <source>
        <dbReference type="Pfam" id="PF00294"/>
    </source>
</evidence>
<dbReference type="VEuPathDB" id="TriTrypDB:LpyrH10_14_0900"/>
<evidence type="ECO:0000313" key="5">
    <source>
        <dbReference type="Proteomes" id="UP000037923"/>
    </source>
</evidence>
<reference evidence="4 5" key="1">
    <citation type="submission" date="2015-07" db="EMBL/GenBank/DDBJ databases">
        <title>High-quality genome of monoxenous trypanosomatid Leptomonas pyrrhocoris.</title>
        <authorList>
            <person name="Flegontov P."/>
            <person name="Butenko A."/>
            <person name="Firsov S."/>
            <person name="Vlcek C."/>
            <person name="Logacheva M.D."/>
            <person name="Field M."/>
            <person name="Filatov D."/>
            <person name="Flegontova O."/>
            <person name="Gerasimov E."/>
            <person name="Jackson A.P."/>
            <person name="Kelly S."/>
            <person name="Opperdoes F."/>
            <person name="O'Reilly A."/>
            <person name="Votypka J."/>
            <person name="Yurchenko V."/>
            <person name="Lukes J."/>
        </authorList>
    </citation>
    <scope>NUCLEOTIDE SEQUENCE [LARGE SCALE GENOMIC DNA]</scope>
    <source>
        <strain evidence="4">H10</strain>
    </source>
</reference>
<dbReference type="InterPro" id="IPR011611">
    <property type="entry name" value="PfkB_dom"/>
</dbReference>
<protein>
    <recommendedName>
        <fullName evidence="3">Carbohydrate kinase PfkB domain-containing protein</fullName>
    </recommendedName>
</protein>
<name>A0A0N0DU03_LEPPY</name>
<keyword evidence="5" id="KW-1185">Reference proteome</keyword>
<sequence length="314" mass="33498">MPKYDAVFVGLTVLDVAGRPVVQVPAGGGVEFVQQIRMNPAGTAAAANLNAAKLGIRTAAVGCLGKDEKADFILSCYHRWGIDCSLMQTTDTRDTSATILPIRPNRERPCLHYRGASDELFVTEAEFESVLDCTYLHHGGTGLLEAMDKGQSARLLAAAKARGVVTCFDMIHPNENTLSLLVPLLPYVDYFMPSLEEAAYIAGSEDPVEVANFFFDLGVQKCVFKDGVRGSYLIKRDSFQRVPAYVLRASDTTGCGDAYCGGFIAGLARGLSEVEACKIGSAVGALVASGLGSDAGVVSWEETLSFIESYGVVD</sequence>
<dbReference type="SUPFAM" id="SSF53613">
    <property type="entry name" value="Ribokinase-like"/>
    <property type="match status" value="1"/>
</dbReference>
<dbReference type="Proteomes" id="UP000037923">
    <property type="component" value="Unassembled WGS sequence"/>
</dbReference>
<dbReference type="OrthoDB" id="415590at2759"/>
<dbReference type="PANTHER" id="PTHR10584:SF166">
    <property type="entry name" value="RIBOKINASE"/>
    <property type="match status" value="1"/>
</dbReference>
<dbReference type="CDD" id="cd01166">
    <property type="entry name" value="KdgK"/>
    <property type="match status" value="1"/>
</dbReference>
<organism evidence="4 5">
    <name type="scientific">Leptomonas pyrrhocoris</name>
    <name type="common">Firebug parasite</name>
    <dbReference type="NCBI Taxonomy" id="157538"/>
    <lineage>
        <taxon>Eukaryota</taxon>
        <taxon>Discoba</taxon>
        <taxon>Euglenozoa</taxon>
        <taxon>Kinetoplastea</taxon>
        <taxon>Metakinetoplastina</taxon>
        <taxon>Trypanosomatida</taxon>
        <taxon>Trypanosomatidae</taxon>
        <taxon>Leishmaniinae</taxon>
        <taxon>Leptomonas</taxon>
    </lineage>
</organism>